<protein>
    <recommendedName>
        <fullName evidence="5">Pyridoxine/pyridoxamine 5'-phosphate oxidase</fullName>
        <ecNumber evidence="5">1.4.3.5</ecNumber>
    </recommendedName>
    <alternativeName>
        <fullName evidence="5">PNP/PMP oxidase</fullName>
        <shortName evidence="5">PNPOx</shortName>
    </alternativeName>
    <alternativeName>
        <fullName evidence="5">Pyridoxal 5'-phosphate synthase</fullName>
    </alternativeName>
</protein>
<keyword evidence="5" id="KW-0664">Pyridoxine biosynthesis</keyword>
<dbReference type="RefSeq" id="WP_190446971.1">
    <property type="nucleotide sequence ID" value="NZ_JAMPLM010000014.1"/>
</dbReference>
<feature type="binding site" evidence="5">
    <location>
        <position position="128"/>
    </location>
    <ligand>
        <name>substrate</name>
    </ligand>
</feature>
<comment type="cofactor">
    <cofactor evidence="5">
        <name>FMN</name>
        <dbReference type="ChEBI" id="CHEBI:58210"/>
    </cofactor>
    <text evidence="5">Binds 1 FMN per subunit.</text>
</comment>
<proteinExistence type="inferred from homology"/>
<dbReference type="Gene3D" id="2.30.110.10">
    <property type="entry name" value="Electron Transport, Fmn-binding Protein, Chain A"/>
    <property type="match status" value="1"/>
</dbReference>
<organism evidence="8 9">
    <name type="scientific">Stenomitos frigidus AS-A4</name>
    <dbReference type="NCBI Taxonomy" id="2933935"/>
    <lineage>
        <taxon>Bacteria</taxon>
        <taxon>Bacillati</taxon>
        <taxon>Cyanobacteriota</taxon>
        <taxon>Cyanophyceae</taxon>
        <taxon>Leptolyngbyales</taxon>
        <taxon>Leptolyngbyaceae</taxon>
        <taxon>Stenomitos</taxon>
    </lineage>
</organism>
<dbReference type="SUPFAM" id="SSF50475">
    <property type="entry name" value="FMN-binding split barrel"/>
    <property type="match status" value="1"/>
</dbReference>
<evidence type="ECO:0000256" key="3">
    <source>
        <dbReference type="ARBA" id="ARBA00022643"/>
    </source>
</evidence>
<feature type="binding site" evidence="5">
    <location>
        <begin position="77"/>
        <end position="78"/>
    </location>
    <ligand>
        <name>FMN</name>
        <dbReference type="ChEBI" id="CHEBI:58210"/>
    </ligand>
</feature>
<evidence type="ECO:0000256" key="2">
    <source>
        <dbReference type="ARBA" id="ARBA00022630"/>
    </source>
</evidence>
<comment type="subunit">
    <text evidence="5">Homodimer.</text>
</comment>
<evidence type="ECO:0000259" key="6">
    <source>
        <dbReference type="Pfam" id="PF01243"/>
    </source>
</evidence>
<dbReference type="PANTHER" id="PTHR10851">
    <property type="entry name" value="PYRIDOXINE-5-PHOSPHATE OXIDASE"/>
    <property type="match status" value="1"/>
</dbReference>
<comment type="catalytic activity">
    <reaction evidence="5">
        <text>pyridoxine 5'-phosphate + O2 = pyridoxal 5'-phosphate + H2O2</text>
        <dbReference type="Rhea" id="RHEA:15149"/>
        <dbReference type="ChEBI" id="CHEBI:15379"/>
        <dbReference type="ChEBI" id="CHEBI:16240"/>
        <dbReference type="ChEBI" id="CHEBI:58589"/>
        <dbReference type="ChEBI" id="CHEBI:597326"/>
        <dbReference type="EC" id="1.4.3.5"/>
    </reaction>
</comment>
<feature type="binding site" evidence="5">
    <location>
        <begin position="141"/>
        <end position="142"/>
    </location>
    <ligand>
        <name>FMN</name>
        <dbReference type="ChEBI" id="CHEBI:58210"/>
    </ligand>
</feature>
<dbReference type="GO" id="GO:0004733">
    <property type="term" value="F:pyridoxamine phosphate oxidase activity"/>
    <property type="evidence" value="ECO:0007669"/>
    <property type="project" value="UniProtKB-EC"/>
</dbReference>
<evidence type="ECO:0000256" key="4">
    <source>
        <dbReference type="ARBA" id="ARBA00023002"/>
    </source>
</evidence>
<dbReference type="EC" id="1.4.3.5" evidence="5"/>
<comment type="similarity">
    <text evidence="1 5">Belongs to the pyridoxamine 5'-phosphate oxidase family.</text>
</comment>
<gene>
    <name evidence="5 8" type="primary">pdxH</name>
    <name evidence="8" type="ORF">NDI38_16150</name>
</gene>
<feature type="binding site" evidence="5">
    <location>
        <position position="196"/>
    </location>
    <ligand>
        <name>FMN</name>
        <dbReference type="ChEBI" id="CHEBI:58210"/>
    </ligand>
</feature>
<evidence type="ECO:0000313" key="9">
    <source>
        <dbReference type="Proteomes" id="UP001476950"/>
    </source>
</evidence>
<dbReference type="HAMAP" id="MF_01629">
    <property type="entry name" value="PdxH"/>
    <property type="match status" value="1"/>
</dbReference>
<dbReference type="NCBIfam" id="NF004231">
    <property type="entry name" value="PRK05679.1"/>
    <property type="match status" value="1"/>
</dbReference>
<feature type="binding site" evidence="5">
    <location>
        <position position="124"/>
    </location>
    <ligand>
        <name>substrate</name>
    </ligand>
</feature>
<comment type="pathway">
    <text evidence="5">Cofactor metabolism; pyridoxal 5'-phosphate salvage; pyridoxal 5'-phosphate from pyridoxamine 5'-phosphate: step 1/1.</text>
</comment>
<name>A0ABV0KLR8_9CYAN</name>
<accession>A0ABV0KLR8</accession>
<feature type="domain" description="Pyridoxine 5'-phosphate oxidase dimerisation C-terminal" evidence="7">
    <location>
        <begin position="173"/>
        <end position="213"/>
    </location>
</feature>
<feature type="binding site" evidence="5">
    <location>
        <begin position="192"/>
        <end position="194"/>
    </location>
    <ligand>
        <name>substrate</name>
    </ligand>
</feature>
<dbReference type="EMBL" id="JAMPLM010000014">
    <property type="protein sequence ID" value="MEP1059971.1"/>
    <property type="molecule type" value="Genomic_DNA"/>
</dbReference>
<feature type="domain" description="Pyridoxamine 5'-phosphate oxidase N-terminal" evidence="6">
    <location>
        <begin position="34"/>
        <end position="160"/>
    </location>
</feature>
<feature type="binding site" evidence="5">
    <location>
        <position position="67"/>
    </location>
    <ligand>
        <name>substrate</name>
    </ligand>
</feature>
<evidence type="ECO:0000256" key="1">
    <source>
        <dbReference type="ARBA" id="ARBA00007301"/>
    </source>
</evidence>
<keyword evidence="9" id="KW-1185">Reference proteome</keyword>
<feature type="binding site" evidence="5">
    <location>
        <position position="106"/>
    </location>
    <ligand>
        <name>FMN</name>
        <dbReference type="ChEBI" id="CHEBI:58210"/>
    </ligand>
</feature>
<dbReference type="Pfam" id="PF10590">
    <property type="entry name" value="PNP_phzG_C"/>
    <property type="match status" value="1"/>
</dbReference>
<feature type="binding site" evidence="5">
    <location>
        <position position="84"/>
    </location>
    <ligand>
        <name>FMN</name>
        <dbReference type="ChEBI" id="CHEBI:58210"/>
    </ligand>
</feature>
<comment type="pathway">
    <text evidence="5">Cofactor metabolism; pyridoxal 5'-phosphate salvage; pyridoxal 5'-phosphate from pyridoxine 5'-phosphate: step 1/1.</text>
</comment>
<feature type="binding site" evidence="5">
    <location>
        <position position="186"/>
    </location>
    <ligand>
        <name>FMN</name>
        <dbReference type="ChEBI" id="CHEBI:58210"/>
    </ligand>
</feature>
<dbReference type="InterPro" id="IPR011576">
    <property type="entry name" value="Pyridox_Oxase_N"/>
</dbReference>
<feature type="binding site" evidence="5">
    <location>
        <position position="83"/>
    </location>
    <ligand>
        <name>FMN</name>
        <dbReference type="ChEBI" id="CHEBI:58210"/>
    </ligand>
</feature>
<evidence type="ECO:0000259" key="7">
    <source>
        <dbReference type="Pfam" id="PF10590"/>
    </source>
</evidence>
<evidence type="ECO:0000313" key="8">
    <source>
        <dbReference type="EMBL" id="MEP1059971.1"/>
    </source>
</evidence>
<dbReference type="NCBIfam" id="TIGR00558">
    <property type="entry name" value="pdxH"/>
    <property type="match status" value="1"/>
</dbReference>
<comment type="catalytic activity">
    <reaction evidence="5">
        <text>pyridoxamine 5'-phosphate + O2 + H2O = pyridoxal 5'-phosphate + H2O2 + NH4(+)</text>
        <dbReference type="Rhea" id="RHEA:15817"/>
        <dbReference type="ChEBI" id="CHEBI:15377"/>
        <dbReference type="ChEBI" id="CHEBI:15379"/>
        <dbReference type="ChEBI" id="CHEBI:16240"/>
        <dbReference type="ChEBI" id="CHEBI:28938"/>
        <dbReference type="ChEBI" id="CHEBI:58451"/>
        <dbReference type="ChEBI" id="CHEBI:597326"/>
        <dbReference type="EC" id="1.4.3.5"/>
    </reaction>
</comment>
<sequence length="213" mass="24557">MTQSIADLRQNYTLQALNEADVDPDPIQQFQRWLDQAIAAELPEPNAMTLATATRDGIPSARIVLLKGLDARGFAFYTNYESRKGRELADNPQAALVFLWTVLERQVRIEGQVEKVTAAETDAYFQSRPLASRLGAWASEQSRVIRDREVLEKRFAELKATYADETVPRPPHWGGYRVIPHQIEFWQGRTSRLHDRLRYRLEEGNWHLERLAP</sequence>
<dbReference type="PANTHER" id="PTHR10851:SF0">
    <property type="entry name" value="PYRIDOXINE-5'-PHOSPHATE OXIDASE"/>
    <property type="match status" value="1"/>
</dbReference>
<comment type="caution">
    <text evidence="8">The sequence shown here is derived from an EMBL/GenBank/DDBJ whole genome shotgun (WGS) entry which is preliminary data.</text>
</comment>
<keyword evidence="4 5" id="KW-0560">Oxidoreductase</keyword>
<feature type="binding site" evidence="5">
    <location>
        <begin position="62"/>
        <end position="67"/>
    </location>
    <ligand>
        <name>FMN</name>
        <dbReference type="ChEBI" id="CHEBI:58210"/>
    </ligand>
</feature>
<evidence type="ECO:0000256" key="5">
    <source>
        <dbReference type="HAMAP-Rule" id="MF_01629"/>
    </source>
</evidence>
<dbReference type="InterPro" id="IPR012349">
    <property type="entry name" value="Split_barrel_FMN-bd"/>
</dbReference>
<keyword evidence="3 5" id="KW-0288">FMN</keyword>
<feature type="binding site" evidence="5">
    <location>
        <position position="132"/>
    </location>
    <ligand>
        <name>substrate</name>
    </ligand>
</feature>
<dbReference type="Pfam" id="PF01243">
    <property type="entry name" value="PNPOx_N"/>
    <property type="match status" value="1"/>
</dbReference>
<dbReference type="Proteomes" id="UP001476950">
    <property type="component" value="Unassembled WGS sequence"/>
</dbReference>
<dbReference type="PROSITE" id="PS01064">
    <property type="entry name" value="PYRIDOX_OXIDASE"/>
    <property type="match status" value="1"/>
</dbReference>
<dbReference type="InterPro" id="IPR000659">
    <property type="entry name" value="Pyridox_Oxase"/>
</dbReference>
<dbReference type="InterPro" id="IPR019576">
    <property type="entry name" value="Pyridoxamine_oxidase_dimer_C"/>
</dbReference>
<comment type="function">
    <text evidence="5">Catalyzes the oxidation of either pyridoxine 5'-phosphate (PNP) or pyridoxamine 5'-phosphate (PMP) into pyridoxal 5'-phosphate (PLP).</text>
</comment>
<reference evidence="8 9" key="1">
    <citation type="submission" date="2022-04" db="EMBL/GenBank/DDBJ databases">
        <title>Positive selection, recombination, and allopatry shape intraspecific diversity of widespread and dominant cyanobacteria.</title>
        <authorList>
            <person name="Wei J."/>
            <person name="Shu W."/>
            <person name="Hu C."/>
        </authorList>
    </citation>
    <scope>NUCLEOTIDE SEQUENCE [LARGE SCALE GENOMIC DNA]</scope>
    <source>
        <strain evidence="8 9">AS-A4</strain>
    </source>
</reference>
<dbReference type="PIRSF" id="PIRSF000190">
    <property type="entry name" value="Pyd_amn-ph_oxd"/>
    <property type="match status" value="1"/>
</dbReference>
<keyword evidence="2 5" id="KW-0285">Flavoprotein</keyword>
<dbReference type="InterPro" id="IPR019740">
    <property type="entry name" value="Pyridox_Oxase_CS"/>
</dbReference>